<dbReference type="InParanoid" id="D8QS27"/>
<dbReference type="PANTHER" id="PTHR22957:SF337">
    <property type="entry name" value="TBC1 DOMAIN FAMILY MEMBER 5"/>
    <property type="match status" value="1"/>
</dbReference>
<dbReference type="GO" id="GO:0005794">
    <property type="term" value="C:Golgi apparatus"/>
    <property type="evidence" value="ECO:0000318"/>
    <property type="project" value="GO_Central"/>
</dbReference>
<dbReference type="EMBL" id="GL377566">
    <property type="protein sequence ID" value="EFJ37368.1"/>
    <property type="molecule type" value="Genomic_DNA"/>
</dbReference>
<dbReference type="InterPro" id="IPR000195">
    <property type="entry name" value="Rab-GAP-TBC_dom"/>
</dbReference>
<dbReference type="OrthoDB" id="27140at2759"/>
<dbReference type="InterPro" id="IPR035969">
    <property type="entry name" value="Rab-GAP_TBC_sf"/>
</dbReference>
<dbReference type="FunCoup" id="D8QS27">
    <property type="interactions" value="1656"/>
</dbReference>
<dbReference type="HOGENOM" id="CLU_014968_0_0_1"/>
<sequence length="769" mass="84130">MPQRLPYNEAAAAVENQEESTSPRSERQDERSKWRLRGLLWRMQLGVLPCRCDSVDSLRRAAADGRRRYADLRRRLLVDPHLMEEGQKPPDVSMDNPLSLDPDSVWGKYFRNAEIERVIDKDLSRLYPEHGSFFQGSGCQAMFRRILLVWALIHPQLSYRQGMHELLAPLLYVLHVDVMQLSQIKKRYEDLFDDRFDEDGEYKSSRMKSPFDLSEAEDSQGVNGYQDSQGIFEHDELNVDLKVIVKGSDTYGAEGELGALFAARFMEHDAYCMFDALLGGRGGAVRMIDYFVTSGVPDASSALYRTLAAADIALYTQLVALGVQPQYFALRWLRLLFGREFGLEDLLLVWDAIFAASNEAILPPGDSAADGSLSSRSAIISAIAVSLLLHSRAALLAAPDATGCLERLLNSPHIQDVRKFLENAKSLQHLALETAGTPLPAVAKVGRTTKSPQKSTKSGILRQGSTGCSPELLKMFLAEGYWEEKWKTSVLQRTSIEDLRPASRTTEQPKGSTSNGPSENTRERTETVTPPKPSSNGSRVQAHSKHLDNEHSDAKGPVEETVKSESSDGEEAMQRNVGLVAPASNAGSSDGETPDVVPVKDAVASTSNAPLAEAVPPQDDVDKIAGRSSEKEGGVSNTNGDEVVIVDDPLGVSSSARLRIPRTPPRKSGSSSEEEPGSSTSSSPFTALRKISMKRDEVGDSPRRPKGPVALQSLGQSMMEHIQVLEGVLSQKVREGEQISKAIIGGKGHVSAMVALAELRKISNALLQM</sequence>
<evidence type="ECO:0000256" key="1">
    <source>
        <dbReference type="ARBA" id="ARBA00022468"/>
    </source>
</evidence>
<proteinExistence type="predicted"/>
<feature type="region of interest" description="Disordered" evidence="2">
    <location>
        <begin position="445"/>
        <end position="464"/>
    </location>
</feature>
<evidence type="ECO:0000259" key="3">
    <source>
        <dbReference type="PROSITE" id="PS50086"/>
    </source>
</evidence>
<evidence type="ECO:0000256" key="2">
    <source>
        <dbReference type="SAM" id="MobiDB-lite"/>
    </source>
</evidence>
<dbReference type="SUPFAM" id="SSF47923">
    <property type="entry name" value="Ypt/Rab-GAP domain of gyp1p"/>
    <property type="match status" value="2"/>
</dbReference>
<protein>
    <recommendedName>
        <fullName evidence="3">Rab-GAP TBC domain-containing protein</fullName>
    </recommendedName>
</protein>
<feature type="region of interest" description="Disordered" evidence="2">
    <location>
        <begin position="497"/>
        <end position="688"/>
    </location>
</feature>
<dbReference type="GO" id="GO:0005096">
    <property type="term" value="F:GTPase activator activity"/>
    <property type="evidence" value="ECO:0000318"/>
    <property type="project" value="GO_Central"/>
</dbReference>
<dbReference type="PANTHER" id="PTHR22957">
    <property type="entry name" value="TBC1 DOMAIN FAMILY MEMBER GTPASE-ACTIVATING PROTEIN"/>
    <property type="match status" value="1"/>
</dbReference>
<feature type="compositionally biased region" description="Polar residues" evidence="2">
    <location>
        <begin position="448"/>
        <end position="464"/>
    </location>
</feature>
<dbReference type="KEGG" id="smo:SELMODRAFT_403640"/>
<feature type="region of interest" description="Disordered" evidence="2">
    <location>
        <begin position="1"/>
        <end position="30"/>
    </location>
</feature>
<dbReference type="Pfam" id="PF00566">
    <property type="entry name" value="RabGAP-TBC"/>
    <property type="match status" value="2"/>
</dbReference>
<accession>D8QS27</accession>
<gene>
    <name evidence="4" type="ORF">SELMODRAFT_403640</name>
</gene>
<dbReference type="GO" id="GO:0010008">
    <property type="term" value="C:endosome membrane"/>
    <property type="evidence" value="ECO:0000318"/>
    <property type="project" value="GO_Central"/>
</dbReference>
<dbReference type="Gramene" id="EFJ37368">
    <property type="protein sequence ID" value="EFJ37368"/>
    <property type="gene ID" value="SELMODRAFT_403640"/>
</dbReference>
<dbReference type="AlphaFoldDB" id="D8QS27"/>
<dbReference type="Gene3D" id="1.10.472.80">
    <property type="entry name" value="Ypt/Rab-GAP domain of gyp1p, domain 3"/>
    <property type="match status" value="1"/>
</dbReference>
<feature type="compositionally biased region" description="Polar residues" evidence="2">
    <location>
        <begin position="503"/>
        <end position="519"/>
    </location>
</feature>
<keyword evidence="1" id="KW-0343">GTPase activation</keyword>
<keyword evidence="5" id="KW-1185">Reference proteome</keyword>
<feature type="compositionally biased region" description="Basic and acidic residues" evidence="2">
    <location>
        <begin position="545"/>
        <end position="566"/>
    </location>
</feature>
<organism evidence="5">
    <name type="scientific">Selaginella moellendorffii</name>
    <name type="common">Spikemoss</name>
    <dbReference type="NCBI Taxonomy" id="88036"/>
    <lineage>
        <taxon>Eukaryota</taxon>
        <taxon>Viridiplantae</taxon>
        <taxon>Streptophyta</taxon>
        <taxon>Embryophyta</taxon>
        <taxon>Tracheophyta</taxon>
        <taxon>Lycopodiopsida</taxon>
        <taxon>Selaginellales</taxon>
        <taxon>Selaginellaceae</taxon>
        <taxon>Selaginella</taxon>
    </lineage>
</organism>
<feature type="domain" description="Rab-GAP TBC" evidence="3">
    <location>
        <begin position="31"/>
        <end position="357"/>
    </location>
</feature>
<dbReference type="eggNOG" id="KOG1091">
    <property type="taxonomic scope" value="Eukaryota"/>
</dbReference>
<dbReference type="GO" id="GO:0042147">
    <property type="term" value="P:retrograde transport, endosome to Golgi"/>
    <property type="evidence" value="ECO:0000318"/>
    <property type="project" value="GO_Central"/>
</dbReference>
<evidence type="ECO:0000313" key="4">
    <source>
        <dbReference type="EMBL" id="EFJ37368.1"/>
    </source>
</evidence>
<feature type="region of interest" description="Disordered" evidence="2">
    <location>
        <begin position="201"/>
        <end position="222"/>
    </location>
</feature>
<dbReference type="SMART" id="SM00164">
    <property type="entry name" value="TBC"/>
    <property type="match status" value="1"/>
</dbReference>
<evidence type="ECO:0000313" key="5">
    <source>
        <dbReference type="Proteomes" id="UP000001514"/>
    </source>
</evidence>
<dbReference type="STRING" id="88036.D8QS27"/>
<name>D8QS27_SELML</name>
<dbReference type="Gene3D" id="1.10.8.270">
    <property type="entry name" value="putative rabgap domain of human tbc1 domain family member 14 like domains"/>
    <property type="match status" value="1"/>
</dbReference>
<dbReference type="PROSITE" id="PS50086">
    <property type="entry name" value="TBC_RABGAP"/>
    <property type="match status" value="1"/>
</dbReference>
<dbReference type="Proteomes" id="UP000001514">
    <property type="component" value="Unassembled WGS sequence"/>
</dbReference>
<dbReference type="GO" id="GO:0005829">
    <property type="term" value="C:cytosol"/>
    <property type="evidence" value="ECO:0007669"/>
    <property type="project" value="GOC"/>
</dbReference>
<reference evidence="4 5" key="1">
    <citation type="journal article" date="2011" name="Science">
        <title>The Selaginella genome identifies genetic changes associated with the evolution of vascular plants.</title>
        <authorList>
            <person name="Banks J.A."/>
            <person name="Nishiyama T."/>
            <person name="Hasebe M."/>
            <person name="Bowman J.L."/>
            <person name="Gribskov M."/>
            <person name="dePamphilis C."/>
            <person name="Albert V.A."/>
            <person name="Aono N."/>
            <person name="Aoyama T."/>
            <person name="Ambrose B.A."/>
            <person name="Ashton N.W."/>
            <person name="Axtell M.J."/>
            <person name="Barker E."/>
            <person name="Barker M.S."/>
            <person name="Bennetzen J.L."/>
            <person name="Bonawitz N.D."/>
            <person name="Chapple C."/>
            <person name="Cheng C."/>
            <person name="Correa L.G."/>
            <person name="Dacre M."/>
            <person name="DeBarry J."/>
            <person name="Dreyer I."/>
            <person name="Elias M."/>
            <person name="Engstrom E.M."/>
            <person name="Estelle M."/>
            <person name="Feng L."/>
            <person name="Finet C."/>
            <person name="Floyd S.K."/>
            <person name="Frommer W.B."/>
            <person name="Fujita T."/>
            <person name="Gramzow L."/>
            <person name="Gutensohn M."/>
            <person name="Harholt J."/>
            <person name="Hattori M."/>
            <person name="Heyl A."/>
            <person name="Hirai T."/>
            <person name="Hiwatashi Y."/>
            <person name="Ishikawa M."/>
            <person name="Iwata M."/>
            <person name="Karol K.G."/>
            <person name="Koehler B."/>
            <person name="Kolukisaoglu U."/>
            <person name="Kubo M."/>
            <person name="Kurata T."/>
            <person name="Lalonde S."/>
            <person name="Li K."/>
            <person name="Li Y."/>
            <person name="Litt A."/>
            <person name="Lyons E."/>
            <person name="Manning G."/>
            <person name="Maruyama T."/>
            <person name="Michael T.P."/>
            <person name="Mikami K."/>
            <person name="Miyazaki S."/>
            <person name="Morinaga S."/>
            <person name="Murata T."/>
            <person name="Mueller-Roeber B."/>
            <person name="Nelson D.R."/>
            <person name="Obara M."/>
            <person name="Oguri Y."/>
            <person name="Olmstead R.G."/>
            <person name="Onodera N."/>
            <person name="Petersen B.L."/>
            <person name="Pils B."/>
            <person name="Prigge M."/>
            <person name="Rensing S.A."/>
            <person name="Riano-Pachon D.M."/>
            <person name="Roberts A.W."/>
            <person name="Sato Y."/>
            <person name="Scheller H.V."/>
            <person name="Schulz B."/>
            <person name="Schulz C."/>
            <person name="Shakirov E.V."/>
            <person name="Shibagaki N."/>
            <person name="Shinohara N."/>
            <person name="Shippen D.E."/>
            <person name="Soerensen I."/>
            <person name="Sotooka R."/>
            <person name="Sugimoto N."/>
            <person name="Sugita M."/>
            <person name="Sumikawa N."/>
            <person name="Tanurdzic M."/>
            <person name="Theissen G."/>
            <person name="Ulvskov P."/>
            <person name="Wakazuki S."/>
            <person name="Weng J.K."/>
            <person name="Willats W.W."/>
            <person name="Wipf D."/>
            <person name="Wolf P.G."/>
            <person name="Yang L."/>
            <person name="Zimmer A.D."/>
            <person name="Zhu Q."/>
            <person name="Mitros T."/>
            <person name="Hellsten U."/>
            <person name="Loque D."/>
            <person name="Otillar R."/>
            <person name="Salamov A."/>
            <person name="Schmutz J."/>
            <person name="Shapiro H."/>
            <person name="Lindquist E."/>
            <person name="Lucas S."/>
            <person name="Rokhsar D."/>
            <person name="Grigoriev I.V."/>
        </authorList>
    </citation>
    <scope>NUCLEOTIDE SEQUENCE [LARGE SCALE GENOMIC DNA]</scope>
</reference>
<dbReference type="GO" id="GO:0030904">
    <property type="term" value="C:retromer complex"/>
    <property type="evidence" value="ECO:0000318"/>
    <property type="project" value="GO_Central"/>
</dbReference>
<feature type="compositionally biased region" description="Basic and acidic residues" evidence="2">
    <location>
        <begin position="620"/>
        <end position="633"/>
    </location>
</feature>